<evidence type="ECO:0000256" key="9">
    <source>
        <dbReference type="ARBA" id="ARBA00023004"/>
    </source>
</evidence>
<dbReference type="AlphaFoldDB" id="A0A5J9VL25"/>
<evidence type="ECO:0000256" key="7">
    <source>
        <dbReference type="ARBA" id="ARBA00022989"/>
    </source>
</evidence>
<evidence type="ECO:0000313" key="14">
    <source>
        <dbReference type="Proteomes" id="UP000324897"/>
    </source>
</evidence>
<dbReference type="Proteomes" id="UP000324897">
    <property type="component" value="Unassembled WGS sequence"/>
</dbReference>
<reference evidence="13 14" key="1">
    <citation type="journal article" date="2019" name="Sci. Rep.">
        <title>A high-quality genome of Eragrostis curvula grass provides insights into Poaceae evolution and supports new strategies to enhance forage quality.</title>
        <authorList>
            <person name="Carballo J."/>
            <person name="Santos B.A.C.M."/>
            <person name="Zappacosta D."/>
            <person name="Garbus I."/>
            <person name="Selva J.P."/>
            <person name="Gallo C.A."/>
            <person name="Diaz A."/>
            <person name="Albertini E."/>
            <person name="Caccamo M."/>
            <person name="Echenique V."/>
        </authorList>
    </citation>
    <scope>NUCLEOTIDE SEQUENCE [LARGE SCALE GENOMIC DNA]</scope>
    <source>
        <strain evidence="14">cv. Victoria</strain>
        <tissue evidence="13">Leaf</tissue>
    </source>
</reference>
<gene>
    <name evidence="13" type="ORF">EJB05_18896</name>
</gene>
<evidence type="ECO:0000256" key="3">
    <source>
        <dbReference type="ARBA" id="ARBA00010617"/>
    </source>
</evidence>
<keyword evidence="8" id="KW-0560">Oxidoreductase</keyword>
<dbReference type="PANTHER" id="PTHR47953">
    <property type="entry name" value="OS08G0105600 PROTEIN"/>
    <property type="match status" value="1"/>
</dbReference>
<accession>A0A5J9VL25</accession>
<evidence type="ECO:0000256" key="10">
    <source>
        <dbReference type="ARBA" id="ARBA00023033"/>
    </source>
</evidence>
<keyword evidence="11" id="KW-0472">Membrane</keyword>
<dbReference type="Pfam" id="PF00067">
    <property type="entry name" value="p450"/>
    <property type="match status" value="2"/>
</dbReference>
<evidence type="ECO:0000256" key="2">
    <source>
        <dbReference type="ARBA" id="ARBA00004167"/>
    </source>
</evidence>
<comment type="cofactor">
    <cofactor evidence="1 12">
        <name>heme</name>
        <dbReference type="ChEBI" id="CHEBI:30413"/>
    </cofactor>
</comment>
<dbReference type="InterPro" id="IPR002403">
    <property type="entry name" value="Cyt_P450_E_grp-IV"/>
</dbReference>
<dbReference type="OrthoDB" id="1055148at2759"/>
<comment type="caution">
    <text evidence="13">The sequence shown here is derived from an EMBL/GenBank/DDBJ whole genome shotgun (WGS) entry which is preliminary data.</text>
</comment>
<dbReference type="InterPro" id="IPR036396">
    <property type="entry name" value="Cyt_P450_sf"/>
</dbReference>
<name>A0A5J9VL25_9POAL</name>
<keyword evidence="10" id="KW-0503">Monooxygenase</keyword>
<dbReference type="PANTHER" id="PTHR47953:SF19">
    <property type="entry name" value="OS06G0641600 PROTEIN"/>
    <property type="match status" value="1"/>
</dbReference>
<dbReference type="InterPro" id="IPR052306">
    <property type="entry name" value="CYP450_71D"/>
</dbReference>
<dbReference type="GO" id="GO:0016020">
    <property type="term" value="C:membrane"/>
    <property type="evidence" value="ECO:0007669"/>
    <property type="project" value="UniProtKB-SubCell"/>
</dbReference>
<comment type="subcellular location">
    <subcellularLocation>
        <location evidence="2">Membrane</location>
        <topology evidence="2">Single-pass membrane protein</topology>
    </subcellularLocation>
</comment>
<evidence type="ECO:0000256" key="8">
    <source>
        <dbReference type="ARBA" id="ARBA00023002"/>
    </source>
</evidence>
<dbReference type="GO" id="GO:0016705">
    <property type="term" value="F:oxidoreductase activity, acting on paired donors, with incorporation or reduction of molecular oxygen"/>
    <property type="evidence" value="ECO:0007669"/>
    <property type="project" value="InterPro"/>
</dbReference>
<dbReference type="InterPro" id="IPR001128">
    <property type="entry name" value="Cyt_P450"/>
</dbReference>
<feature type="binding site" description="axial binding residue" evidence="12">
    <location>
        <position position="115"/>
    </location>
    <ligand>
        <name>heme</name>
        <dbReference type="ChEBI" id="CHEBI:30413"/>
    </ligand>
    <ligandPart>
        <name>Fe</name>
        <dbReference type="ChEBI" id="CHEBI:18248"/>
    </ligandPart>
</feature>
<feature type="non-terminal residue" evidence="13">
    <location>
        <position position="1"/>
    </location>
</feature>
<evidence type="ECO:0000256" key="1">
    <source>
        <dbReference type="ARBA" id="ARBA00001971"/>
    </source>
</evidence>
<evidence type="ECO:0000256" key="5">
    <source>
        <dbReference type="ARBA" id="ARBA00022692"/>
    </source>
</evidence>
<dbReference type="GO" id="GO:0005506">
    <property type="term" value="F:iron ion binding"/>
    <property type="evidence" value="ECO:0007669"/>
    <property type="project" value="InterPro"/>
</dbReference>
<dbReference type="GO" id="GO:0020037">
    <property type="term" value="F:heme binding"/>
    <property type="evidence" value="ECO:0007669"/>
    <property type="project" value="InterPro"/>
</dbReference>
<keyword evidence="5" id="KW-0812">Transmembrane</keyword>
<protein>
    <recommendedName>
        <fullName evidence="15">Cytochrome P450</fullName>
    </recommendedName>
</protein>
<organism evidence="13 14">
    <name type="scientific">Eragrostis curvula</name>
    <name type="common">weeping love grass</name>
    <dbReference type="NCBI Taxonomy" id="38414"/>
    <lineage>
        <taxon>Eukaryota</taxon>
        <taxon>Viridiplantae</taxon>
        <taxon>Streptophyta</taxon>
        <taxon>Embryophyta</taxon>
        <taxon>Tracheophyta</taxon>
        <taxon>Spermatophyta</taxon>
        <taxon>Magnoliopsida</taxon>
        <taxon>Liliopsida</taxon>
        <taxon>Poales</taxon>
        <taxon>Poaceae</taxon>
        <taxon>PACMAD clade</taxon>
        <taxon>Chloridoideae</taxon>
        <taxon>Eragrostideae</taxon>
        <taxon>Eragrostidinae</taxon>
        <taxon>Eragrostis</taxon>
    </lineage>
</organism>
<keyword evidence="14" id="KW-1185">Reference proteome</keyword>
<keyword evidence="4 12" id="KW-0349">Heme</keyword>
<dbReference type="SUPFAM" id="SSF48264">
    <property type="entry name" value="Cytochrome P450"/>
    <property type="match status" value="1"/>
</dbReference>
<comment type="similarity">
    <text evidence="3">Belongs to the cytochrome P450 family.</text>
</comment>
<evidence type="ECO:0000313" key="13">
    <source>
        <dbReference type="EMBL" id="TVU36939.1"/>
    </source>
</evidence>
<evidence type="ECO:0000256" key="6">
    <source>
        <dbReference type="ARBA" id="ARBA00022723"/>
    </source>
</evidence>
<dbReference type="PRINTS" id="PR00465">
    <property type="entry name" value="EP450IV"/>
</dbReference>
<dbReference type="Gene3D" id="1.10.630.10">
    <property type="entry name" value="Cytochrome P450"/>
    <property type="match status" value="1"/>
</dbReference>
<keyword evidence="6 12" id="KW-0479">Metal-binding</keyword>
<proteinExistence type="inferred from homology"/>
<dbReference type="Gramene" id="TVU36939">
    <property type="protein sequence ID" value="TVU36939"/>
    <property type="gene ID" value="EJB05_18896"/>
</dbReference>
<dbReference type="EMBL" id="RWGY01000009">
    <property type="protein sequence ID" value="TVU36939.1"/>
    <property type="molecule type" value="Genomic_DNA"/>
</dbReference>
<dbReference type="GO" id="GO:0004497">
    <property type="term" value="F:monooxygenase activity"/>
    <property type="evidence" value="ECO:0007669"/>
    <property type="project" value="UniProtKB-KW"/>
</dbReference>
<evidence type="ECO:0008006" key="15">
    <source>
        <dbReference type="Google" id="ProtNLM"/>
    </source>
</evidence>
<evidence type="ECO:0000256" key="12">
    <source>
        <dbReference type="PIRSR" id="PIRSR602403-1"/>
    </source>
</evidence>
<keyword evidence="7" id="KW-1133">Transmembrane helix</keyword>
<sequence length="174" mass="19284">MDASPTSLQMVIKETLILHPPVPLLVPRHCDEPINILGYDVPQAATVFVSAWAIGSSGRARPQVQKGPIRRVIGRDEKSWHNADEFKPERFKDDTKDFSASDFRFLPGGAGRRMCPGITFGLANIEMVLSSLLSHFDWKLPGDASPHELDMAESYGITVRRKTDLLLEATPFVG</sequence>
<evidence type="ECO:0000256" key="4">
    <source>
        <dbReference type="ARBA" id="ARBA00022617"/>
    </source>
</evidence>
<evidence type="ECO:0000256" key="11">
    <source>
        <dbReference type="ARBA" id="ARBA00023136"/>
    </source>
</evidence>
<keyword evidence="9 12" id="KW-0408">Iron</keyword>